<dbReference type="AlphaFoldDB" id="A0A6J4MMN5"/>
<feature type="non-terminal residue" evidence="1">
    <location>
        <position position="39"/>
    </location>
</feature>
<accession>A0A6J4MMN5</accession>
<name>A0A6J4MMN5_9CYAN</name>
<feature type="non-terminal residue" evidence="1">
    <location>
        <position position="1"/>
    </location>
</feature>
<organism evidence="1">
    <name type="scientific">uncultured Leptolyngbya sp</name>
    <dbReference type="NCBI Taxonomy" id="332963"/>
    <lineage>
        <taxon>Bacteria</taxon>
        <taxon>Bacillati</taxon>
        <taxon>Cyanobacteriota</taxon>
        <taxon>Cyanophyceae</taxon>
        <taxon>Leptolyngbyales</taxon>
        <taxon>Leptolyngbyaceae</taxon>
        <taxon>Leptolyngbya group</taxon>
        <taxon>Leptolyngbya</taxon>
        <taxon>environmental samples</taxon>
    </lineage>
</organism>
<sequence>DKLASKRHHRFPCNLCSDSAVNHSTITDINCCPKLRLEL</sequence>
<reference evidence="1" key="1">
    <citation type="submission" date="2020-02" db="EMBL/GenBank/DDBJ databases">
        <authorList>
            <person name="Meier V. D."/>
        </authorList>
    </citation>
    <scope>NUCLEOTIDE SEQUENCE</scope>
    <source>
        <strain evidence="1">AVDCRST_MAG94</strain>
    </source>
</reference>
<dbReference type="EMBL" id="CADCTY010001234">
    <property type="protein sequence ID" value="CAA9363653.1"/>
    <property type="molecule type" value="Genomic_DNA"/>
</dbReference>
<gene>
    <name evidence="1" type="ORF">AVDCRST_MAG94-3546</name>
</gene>
<protein>
    <submittedName>
        <fullName evidence="1">Uncharacterized protein</fullName>
    </submittedName>
</protein>
<proteinExistence type="predicted"/>
<evidence type="ECO:0000313" key="1">
    <source>
        <dbReference type="EMBL" id="CAA9363653.1"/>
    </source>
</evidence>